<dbReference type="GO" id="GO:0008233">
    <property type="term" value="F:peptidase activity"/>
    <property type="evidence" value="ECO:0007669"/>
    <property type="project" value="InterPro"/>
</dbReference>
<dbReference type="PRINTS" id="PR00793">
    <property type="entry name" value="PROAMNOPTASE"/>
</dbReference>
<accession>A0A2C9ETL7</accession>
<dbReference type="Pfam" id="PF00561">
    <property type="entry name" value="Abhydrolase_1"/>
    <property type="match status" value="1"/>
</dbReference>
<evidence type="ECO:0000313" key="6">
    <source>
        <dbReference type="EMBL" id="AGL87012.1"/>
    </source>
</evidence>
<dbReference type="eggNOG" id="COG0596">
    <property type="taxonomic scope" value="Bacteria"/>
</dbReference>
<dbReference type="InterPro" id="IPR050266">
    <property type="entry name" value="AB_hydrolase_sf"/>
</dbReference>
<dbReference type="InterPro" id="IPR005945">
    <property type="entry name" value="Pro_imino_pep"/>
</dbReference>
<feature type="active site" description="Nucleophile" evidence="4">
    <location>
        <position position="111"/>
    </location>
</feature>
<proteinExistence type="inferred from homology"/>
<dbReference type="GeneID" id="57478266"/>
<dbReference type="SUPFAM" id="SSF53474">
    <property type="entry name" value="alpha/beta-Hydrolases"/>
    <property type="match status" value="1"/>
</dbReference>
<reference evidence="7" key="1">
    <citation type="journal article" date="2014" name="Genome Announc.">
        <title>Full-genome sequence of the plant growth-promoting bacterium Pseudomonas protegens CHA0.</title>
        <authorList>
            <person name="Jousset A."/>
            <person name="Schuldes J."/>
            <person name="Keel C."/>
            <person name="Maurhofer M."/>
            <person name="Daniel R."/>
            <person name="Scheu S."/>
            <person name="Thuermer A."/>
        </authorList>
    </citation>
    <scope>NUCLEOTIDE SEQUENCE [LARGE SCALE GENOMIC DNA]</scope>
    <source>
        <strain evidence="7">DSM 19095 / LMG 27888 / CFBP 6595 / CHA0</strain>
    </source>
</reference>
<feature type="domain" description="AB hydrolase-1" evidence="5">
    <location>
        <begin position="33"/>
        <end position="280"/>
    </location>
</feature>
<keyword evidence="2 3" id="KW-0378">Hydrolase</keyword>
<organism evidence="6 7">
    <name type="scientific">Pseudomonas protegens (strain DSM 19095 / LMG 27888 / CFBP 6595 / CHA0)</name>
    <dbReference type="NCBI Taxonomy" id="1124983"/>
    <lineage>
        <taxon>Bacteria</taxon>
        <taxon>Pseudomonadati</taxon>
        <taxon>Pseudomonadota</taxon>
        <taxon>Gammaproteobacteria</taxon>
        <taxon>Pseudomonadales</taxon>
        <taxon>Pseudomonadaceae</taxon>
        <taxon>Pseudomonas</taxon>
    </lineage>
</organism>
<dbReference type="PANTHER" id="PTHR43798">
    <property type="entry name" value="MONOACYLGLYCEROL LIPASE"/>
    <property type="match status" value="1"/>
</dbReference>
<dbReference type="PANTHER" id="PTHR43798:SF20">
    <property type="entry name" value="2-SUCCINYL-6-HYDROXY-2,4-CYCLOHEXADIENE-1-CARBOXYLATE SYNTHASE-RELATED"/>
    <property type="match status" value="1"/>
</dbReference>
<feature type="active site" description="Proton donor" evidence="4">
    <location>
        <position position="274"/>
    </location>
</feature>
<dbReference type="EC" id="3.5.1.101" evidence="6"/>
<comment type="similarity">
    <text evidence="1">Belongs to the peptidase S33 family.</text>
</comment>
<evidence type="ECO:0000256" key="4">
    <source>
        <dbReference type="PIRSR" id="PIRSR005539-1"/>
    </source>
</evidence>
<protein>
    <submittedName>
        <fullName evidence="6">L-amino acid amidase LaaA</fullName>
        <ecNumber evidence="6">3.5.1.101</ecNumber>
    </submittedName>
</protein>
<dbReference type="NCBIfam" id="TIGR01250">
    <property type="entry name" value="pro_imino_pep_2"/>
    <property type="match status" value="1"/>
</dbReference>
<dbReference type="InterPro" id="IPR000073">
    <property type="entry name" value="AB_hydrolase_1"/>
</dbReference>
<feature type="active site" evidence="4">
    <location>
        <position position="247"/>
    </location>
</feature>
<dbReference type="PIRSF" id="PIRSF005539">
    <property type="entry name" value="Pept_S33_TRI_F1"/>
    <property type="match status" value="1"/>
</dbReference>
<dbReference type="HOGENOM" id="CLU_020336_15_1_6"/>
<name>A0A2C9ETL7_PSEPH</name>
<dbReference type="RefSeq" id="WP_015637075.1">
    <property type="nucleotide sequence ID" value="NC_021237.1"/>
</dbReference>
<dbReference type="Proteomes" id="UP000013940">
    <property type="component" value="Chromosome"/>
</dbReference>
<sequence length="296" mass="32976">MNASKPPLEGYASFGVHQTWYRVTGDLHSGLTPLVILHGGPGCTHDTLDAFRDVAASGRAIVQFDHLGSGLSTRLDGKPPSFWSLELYLEQLDNLLDHLRISQDYALLGHSWGAALASEHGVRAPAGLRALILANAPADMRTWEAETLKLRTALPEEALQVLAWHEQPGSPRGAEYVQAWQLYFERHVCRLRPWPEEVARMFAQGRGTDGAERGGGFPLMDNLRDWSIVERLERIEVPTLLICGRYDEATPVVVRPYLEKIPGIRLALFEHSSHMPHVEERVACMGTVVSFLDECL</sequence>
<evidence type="ECO:0000259" key="5">
    <source>
        <dbReference type="Pfam" id="PF00561"/>
    </source>
</evidence>
<dbReference type="GO" id="GO:0016020">
    <property type="term" value="C:membrane"/>
    <property type="evidence" value="ECO:0007669"/>
    <property type="project" value="TreeGrafter"/>
</dbReference>
<dbReference type="KEGG" id="pprc:PFLCHA0_c52700"/>
<dbReference type="Gene3D" id="3.40.50.1820">
    <property type="entry name" value="alpha/beta hydrolase"/>
    <property type="match status" value="1"/>
</dbReference>
<dbReference type="EMBL" id="CP003190">
    <property type="protein sequence ID" value="AGL87012.1"/>
    <property type="molecule type" value="Genomic_DNA"/>
</dbReference>
<gene>
    <name evidence="6" type="primary">laaA</name>
    <name evidence="6" type="ORF">PFLCHA0_c52700</name>
</gene>
<evidence type="ECO:0000256" key="3">
    <source>
        <dbReference type="PIRNR" id="PIRNR005539"/>
    </source>
</evidence>
<dbReference type="InterPro" id="IPR029058">
    <property type="entry name" value="AB_hydrolase_fold"/>
</dbReference>
<evidence type="ECO:0000256" key="1">
    <source>
        <dbReference type="ARBA" id="ARBA00010088"/>
    </source>
</evidence>
<evidence type="ECO:0000256" key="2">
    <source>
        <dbReference type="ARBA" id="ARBA00022801"/>
    </source>
</evidence>
<dbReference type="GO" id="GO:0006508">
    <property type="term" value="P:proteolysis"/>
    <property type="evidence" value="ECO:0007669"/>
    <property type="project" value="InterPro"/>
</dbReference>
<evidence type="ECO:0000313" key="7">
    <source>
        <dbReference type="Proteomes" id="UP000013940"/>
    </source>
</evidence>
<dbReference type="AlphaFoldDB" id="A0A2C9ETL7"/>
<dbReference type="InterPro" id="IPR002410">
    <property type="entry name" value="Peptidase_S33"/>
</dbReference>